<dbReference type="Pfam" id="PF01477">
    <property type="entry name" value="PLAT"/>
    <property type="match status" value="1"/>
</dbReference>
<dbReference type="InterPro" id="IPR036226">
    <property type="entry name" value="LipOase_C_sf"/>
</dbReference>
<dbReference type="Proteomes" id="UP000018467">
    <property type="component" value="Unassembled WGS sequence"/>
</dbReference>
<dbReference type="Bgee" id="ENSAMXG00000037990">
    <property type="expression patterns" value="Expressed in muscle tissue and 12 other cell types or tissues"/>
</dbReference>
<feature type="domain" description="Lipoxygenase" evidence="16">
    <location>
        <begin position="112"/>
        <end position="663"/>
    </location>
</feature>
<dbReference type="GO" id="GO:0016702">
    <property type="term" value="F:oxidoreductase activity, acting on single donors with incorporation of molecular oxygen, incorporation of two atoms of oxygen"/>
    <property type="evidence" value="ECO:0007669"/>
    <property type="project" value="InterPro"/>
</dbReference>
<dbReference type="InterPro" id="IPR013819">
    <property type="entry name" value="LipOase_C"/>
</dbReference>
<dbReference type="PRINTS" id="PR00467">
    <property type="entry name" value="MAMLPOXGNASE"/>
</dbReference>
<evidence type="ECO:0000256" key="7">
    <source>
        <dbReference type="ARBA" id="ARBA00023002"/>
    </source>
</evidence>
<proteinExistence type="inferred from homology"/>
<dbReference type="InterPro" id="IPR001024">
    <property type="entry name" value="PLAT/LH2_dom"/>
</dbReference>
<dbReference type="PRINTS" id="PR00087">
    <property type="entry name" value="LIPOXYGENASE"/>
</dbReference>
<evidence type="ECO:0000256" key="2">
    <source>
        <dbReference type="ARBA" id="ARBA00005189"/>
    </source>
</evidence>
<evidence type="ECO:0000256" key="12">
    <source>
        <dbReference type="PIRSR" id="PIRSR601885-3"/>
    </source>
</evidence>
<dbReference type="PANTHER" id="PTHR11771">
    <property type="entry name" value="LIPOXYGENASE"/>
    <property type="match status" value="1"/>
</dbReference>
<dbReference type="InterPro" id="IPR020833">
    <property type="entry name" value="LipOase_Fe_BS"/>
</dbReference>
<organism evidence="17 18">
    <name type="scientific">Astyanax mexicanus</name>
    <name type="common">Blind cave fish</name>
    <name type="synonym">Astyanax fasciatus mexicanus</name>
    <dbReference type="NCBI Taxonomy" id="7994"/>
    <lineage>
        <taxon>Eukaryota</taxon>
        <taxon>Metazoa</taxon>
        <taxon>Chordata</taxon>
        <taxon>Craniata</taxon>
        <taxon>Vertebrata</taxon>
        <taxon>Euteleostomi</taxon>
        <taxon>Actinopterygii</taxon>
        <taxon>Neopterygii</taxon>
        <taxon>Teleostei</taxon>
        <taxon>Ostariophysi</taxon>
        <taxon>Characiformes</taxon>
        <taxon>Characoidei</taxon>
        <taxon>Acestrorhamphidae</taxon>
        <taxon>Acestrorhamphinae</taxon>
        <taxon>Astyanax</taxon>
    </lineage>
</organism>
<keyword evidence="8 10" id="KW-0408">Iron</keyword>
<dbReference type="Gene3D" id="2.60.60.20">
    <property type="entry name" value="PLAT/LH2 domain"/>
    <property type="match status" value="1"/>
</dbReference>
<dbReference type="Gene3D" id="1.20.245.10">
    <property type="entry name" value="Lipoxygenase-1, Domain 5"/>
    <property type="match status" value="1"/>
</dbReference>
<evidence type="ECO:0000256" key="1">
    <source>
        <dbReference type="ARBA" id="ARBA00004496"/>
    </source>
</evidence>
<comment type="subcellular location">
    <subcellularLocation>
        <location evidence="1">Cytoplasm</location>
    </subcellularLocation>
</comment>
<dbReference type="Ensembl" id="ENSAMXT00000035213.1">
    <property type="protein sequence ID" value="ENSAMXP00000031578.1"/>
    <property type="gene ID" value="ENSAMXG00000037990.1"/>
</dbReference>
<dbReference type="GO" id="GO:0005737">
    <property type="term" value="C:cytoplasm"/>
    <property type="evidence" value="ECO:0007669"/>
    <property type="project" value="UniProtKB-SubCell"/>
</dbReference>
<sequence>MVEYKVEVLDSTVLTLDTIYIRLIGSVCNSKPQVLHSPLSSERTVTVCCDNNVGTVLLVELEARSGFLHFLKDWFCAKLVVTTPEGDEVVFPCYQWLDSKKPIVSLRNSKASLVQNETEITLRYQRQQELEERQQNFRWKKNSDLPSSIDADSASNLPNEVRFSFTKDMEMMFTAVKVLAELELESLIGCSESWRSFNQLQSILRHPKPNKAGAYVQQHWQEDEFFGYQTLNGLNPMLIERCTKLPSNFPVTEDMVRSSLEGSSLETEMTKGNIFLCDYKRLKGFKGNKIDGKQQYLAAPLCLLYSTPEKTLKPIAIQLLQKPDKNNPIFLPTDSQWDWLLAKIFVRNAEFHEHELNFHLLRTHLLAEVFTIATLRNLPSAHPLYKLLKPHTLYTLQINIMARHLLISPGGIFDKFTSIGQKDAVKTYLPNVFSTLTYSSLCLPENIKERGLEDIPNYFYRDEAQKLWDIIKKYVDGVVKCYYLSAEDVEKDSELQNWISEIFNFGFLGREQSGIPKSFSTVDELIKFVTMVIFTVSAQHAAVNNGQFDFGGWMPNLPTALRLPPQCKKGVTTEKTIFQALPDVTTTIHGMAVLYLLSKKSSDHYQLGNFREELFSEAVPCGHIEEFKKVLKILEAEVENRNQSLEPGYLYLNPTTVDNSVAL</sequence>
<evidence type="ECO:0000256" key="10">
    <source>
        <dbReference type="PIRSR" id="PIRSR601885-1"/>
    </source>
</evidence>
<keyword evidence="9" id="KW-0443">Lipid metabolism</keyword>
<dbReference type="GO" id="GO:0034440">
    <property type="term" value="P:lipid oxidation"/>
    <property type="evidence" value="ECO:0007669"/>
    <property type="project" value="InterPro"/>
</dbReference>
<feature type="site" description="Essential for stabilizing binding to COTL1" evidence="12">
    <location>
        <position position="96"/>
    </location>
</feature>
<evidence type="ECO:0000256" key="9">
    <source>
        <dbReference type="ARBA" id="ARBA00023098"/>
    </source>
</evidence>
<dbReference type="SUPFAM" id="SSF48484">
    <property type="entry name" value="Lipoxigenase"/>
    <property type="match status" value="1"/>
</dbReference>
<comment type="pathway">
    <text evidence="2">Lipid metabolism.</text>
</comment>
<feature type="binding site" evidence="11">
    <location>
        <position position="73"/>
    </location>
    <ligand>
        <name>Ca(2+)</name>
        <dbReference type="ChEBI" id="CHEBI:29108"/>
        <label>1</label>
    </ligand>
</feature>
<evidence type="ECO:0000256" key="13">
    <source>
        <dbReference type="PROSITE-ProRule" id="PRU00152"/>
    </source>
</evidence>
<evidence type="ECO:0000313" key="17">
    <source>
        <dbReference type="Ensembl" id="ENSAMXP00000038556.1"/>
    </source>
</evidence>
<evidence type="ECO:0000259" key="16">
    <source>
        <dbReference type="PROSITE" id="PS51393"/>
    </source>
</evidence>
<evidence type="ECO:0000256" key="3">
    <source>
        <dbReference type="ARBA" id="ARBA00009419"/>
    </source>
</evidence>
<evidence type="ECO:0000256" key="5">
    <source>
        <dbReference type="ARBA" id="ARBA00022723"/>
    </source>
</evidence>
<feature type="binding site" evidence="10">
    <location>
        <position position="540"/>
    </location>
    <ligand>
        <name>Fe cation</name>
        <dbReference type="ChEBI" id="CHEBI:24875"/>
        <note>catalytic</note>
    </ligand>
</feature>
<dbReference type="GeneTree" id="ENSGT00940000161510"/>
<reference evidence="17" key="3">
    <citation type="submission" date="2025-05" db="UniProtKB">
        <authorList>
            <consortium name="Ensembl"/>
        </authorList>
    </citation>
    <scope>IDENTIFICATION</scope>
</reference>
<protein>
    <submittedName>
        <fullName evidence="17">Uncharacterized protein</fullName>
    </submittedName>
</protein>
<dbReference type="InterPro" id="IPR001885">
    <property type="entry name" value="LipOase_mml"/>
</dbReference>
<dbReference type="Ensembl" id="ENSAMXT00000056391.1">
    <property type="protein sequence ID" value="ENSAMXP00000038556.1"/>
    <property type="gene ID" value="ENSAMXG00000037990.1"/>
</dbReference>
<evidence type="ECO:0000256" key="14">
    <source>
        <dbReference type="RuleBase" id="RU003974"/>
    </source>
</evidence>
<evidence type="ECO:0000259" key="15">
    <source>
        <dbReference type="PROSITE" id="PS50095"/>
    </source>
</evidence>
<reference evidence="18" key="2">
    <citation type="journal article" date="2014" name="Nat. Commun.">
        <title>The cavefish genome reveals candidate genes for eye loss.</title>
        <authorList>
            <person name="McGaugh S.E."/>
            <person name="Gross J.B."/>
            <person name="Aken B."/>
            <person name="Blin M."/>
            <person name="Borowsky R."/>
            <person name="Chalopin D."/>
            <person name="Hinaux H."/>
            <person name="Jeffery W.R."/>
            <person name="Keene A."/>
            <person name="Ma L."/>
            <person name="Minx P."/>
            <person name="Murphy D."/>
            <person name="O'Quin K.E."/>
            <person name="Retaux S."/>
            <person name="Rohner N."/>
            <person name="Searle S.M."/>
            <person name="Stahl B.A."/>
            <person name="Tabin C."/>
            <person name="Volff J.N."/>
            <person name="Yoshizawa M."/>
            <person name="Warren W.C."/>
        </authorList>
    </citation>
    <scope>NUCLEOTIDE SEQUENCE [LARGE SCALE GENOMIC DNA]</scope>
    <source>
        <strain evidence="18">female</strain>
    </source>
</reference>
<feature type="binding site" evidence="10">
    <location>
        <position position="359"/>
    </location>
    <ligand>
        <name>Fe cation</name>
        <dbReference type="ChEBI" id="CHEBI:24875"/>
        <note>catalytic</note>
    </ligand>
</feature>
<dbReference type="PROSITE" id="PS51393">
    <property type="entry name" value="LIPOXYGENASE_3"/>
    <property type="match status" value="1"/>
</dbReference>
<dbReference type="FunFam" id="1.20.245.10:FF:000001">
    <property type="entry name" value="Arachidonate 5-lipoxygenase a"/>
    <property type="match status" value="1"/>
</dbReference>
<evidence type="ECO:0000256" key="4">
    <source>
        <dbReference type="ARBA" id="ARBA00022490"/>
    </source>
</evidence>
<keyword evidence="4" id="KW-0963">Cytoplasm</keyword>
<evidence type="ECO:0000256" key="6">
    <source>
        <dbReference type="ARBA" id="ARBA00022964"/>
    </source>
</evidence>
<evidence type="ECO:0000256" key="8">
    <source>
        <dbReference type="ARBA" id="ARBA00023004"/>
    </source>
</evidence>
<dbReference type="InterPro" id="IPR020834">
    <property type="entry name" value="LipOase_CS"/>
</dbReference>
<dbReference type="Gene3D" id="3.10.450.60">
    <property type="match status" value="1"/>
</dbReference>
<dbReference type="PROSITE" id="PS50095">
    <property type="entry name" value="PLAT"/>
    <property type="match status" value="1"/>
</dbReference>
<keyword evidence="5 10" id="KW-0479">Metal-binding</keyword>
<dbReference type="SMART" id="SM00308">
    <property type="entry name" value="LH2"/>
    <property type="match status" value="1"/>
</dbReference>
<accession>A0A3B1J9J1</accession>
<feature type="domain" description="PLAT" evidence="15">
    <location>
        <begin position="2"/>
        <end position="111"/>
    </location>
</feature>
<keyword evidence="7 14" id="KW-0560">Oxidoreductase</keyword>
<dbReference type="SUPFAM" id="SSF49723">
    <property type="entry name" value="Lipase/lipooxygenase domain (PLAT/LH2 domain)"/>
    <property type="match status" value="1"/>
</dbReference>
<name>A0A3B1J9J1_ASTMX</name>
<reference evidence="18" key="1">
    <citation type="submission" date="2013-03" db="EMBL/GenBank/DDBJ databases">
        <authorList>
            <person name="Jeffery W."/>
            <person name="Warren W."/>
            <person name="Wilson R.K."/>
        </authorList>
    </citation>
    <scope>NUCLEOTIDE SEQUENCE</scope>
    <source>
        <strain evidence="18">female</strain>
    </source>
</reference>
<evidence type="ECO:0000313" key="18">
    <source>
        <dbReference type="Proteomes" id="UP000018467"/>
    </source>
</evidence>
<comment type="caution">
    <text evidence="13">Lacks conserved residue(s) required for the propagation of feature annotation.</text>
</comment>
<dbReference type="InterPro" id="IPR036392">
    <property type="entry name" value="PLAT/LH2_dom_sf"/>
</dbReference>
<dbReference type="PROSITE" id="PS00081">
    <property type="entry name" value="LIPOXYGENASE_2"/>
    <property type="match status" value="1"/>
</dbReference>
<dbReference type="AlphaFoldDB" id="A0A3B1J9J1"/>
<comment type="cofactor">
    <cofactor evidence="10">
        <name>Fe cation</name>
        <dbReference type="ChEBI" id="CHEBI:24875"/>
    </cofactor>
    <text evidence="10">Binds 1 Fe cation per subunit.</text>
</comment>
<evidence type="ECO:0000256" key="11">
    <source>
        <dbReference type="PIRSR" id="PIRSR601885-2"/>
    </source>
</evidence>
<dbReference type="PROSITE" id="PS00711">
    <property type="entry name" value="LIPOXYGENASE_1"/>
    <property type="match status" value="1"/>
</dbReference>
<dbReference type="GO" id="GO:0005506">
    <property type="term" value="F:iron ion binding"/>
    <property type="evidence" value="ECO:0007669"/>
    <property type="project" value="InterPro"/>
</dbReference>
<keyword evidence="6 14" id="KW-0223">Dioxygenase</keyword>
<dbReference type="Pfam" id="PF00305">
    <property type="entry name" value="Lipoxygenase"/>
    <property type="match status" value="1"/>
</dbReference>
<dbReference type="InterPro" id="IPR000907">
    <property type="entry name" value="LipOase"/>
</dbReference>
<feature type="binding site" evidence="10">
    <location>
        <position position="364"/>
    </location>
    <ligand>
        <name>Fe cation</name>
        <dbReference type="ChEBI" id="CHEBI:24875"/>
        <note>catalytic</note>
    </ligand>
</feature>
<keyword evidence="18" id="KW-1185">Reference proteome</keyword>
<keyword evidence="11" id="KW-0106">Calcium</keyword>
<comment type="similarity">
    <text evidence="3 14">Belongs to the lipoxygenase family.</text>
</comment>